<dbReference type="VEuPathDB" id="FungiDB:ASPWEDRAFT_54104"/>
<sequence>MTSVFRIGQCLSGKVGAYTIHKQVQDFIWLASFFQRRTASLRPLVDEIEEPGGPTTIVLKHLDDDLHDASAAKRLTSSEIKYVSKKILEGLKVIHQDGYVHTDVKLDNVLVNYVPEDSGPRFTNVQLADLENTVHVESKFCKDRDAIGAPLWRSPEAQLELQWGPAADIWAFGSMVISLIWGDNFFIFKPDVPRGHDGYEFKILEKYHIYFGPCPPSFVDLADDETLAILSYIMDNISREKLRPFSQASQREFPKTRSLC</sequence>
<dbReference type="PANTHER" id="PTHR45832:SF22">
    <property type="entry name" value="SERINE_THREONINE-PROTEIN KINASE SAMKA-RELATED"/>
    <property type="match status" value="1"/>
</dbReference>
<dbReference type="Gene3D" id="1.10.510.10">
    <property type="entry name" value="Transferase(Phosphotransferase) domain 1"/>
    <property type="match status" value="1"/>
</dbReference>
<dbReference type="InterPro" id="IPR008271">
    <property type="entry name" value="Ser/Thr_kinase_AS"/>
</dbReference>
<organism evidence="5 6">
    <name type="scientific">Aspergillus wentii DTO 134E9</name>
    <dbReference type="NCBI Taxonomy" id="1073089"/>
    <lineage>
        <taxon>Eukaryota</taxon>
        <taxon>Fungi</taxon>
        <taxon>Dikarya</taxon>
        <taxon>Ascomycota</taxon>
        <taxon>Pezizomycotina</taxon>
        <taxon>Eurotiomycetes</taxon>
        <taxon>Eurotiomycetidae</taxon>
        <taxon>Eurotiales</taxon>
        <taxon>Aspergillaceae</taxon>
        <taxon>Aspergillus</taxon>
        <taxon>Aspergillus subgen. Cremei</taxon>
    </lineage>
</organism>
<dbReference type="SMART" id="SM00220">
    <property type="entry name" value="S_TKc"/>
    <property type="match status" value="1"/>
</dbReference>
<dbReference type="EMBL" id="KV878215">
    <property type="protein sequence ID" value="OJJ32529.1"/>
    <property type="molecule type" value="Genomic_DNA"/>
</dbReference>
<dbReference type="GeneID" id="63753859"/>
<feature type="domain" description="Protein kinase" evidence="4">
    <location>
        <begin position="1"/>
        <end position="260"/>
    </location>
</feature>
<name>A0A1L9RC74_ASPWE</name>
<dbReference type="Proteomes" id="UP000184383">
    <property type="component" value="Unassembled WGS sequence"/>
</dbReference>
<comment type="similarity">
    <text evidence="1">Belongs to the protein kinase superfamily. STE Ser/Thr protein kinase family. STE20 subfamily.</text>
</comment>
<dbReference type="STRING" id="1073089.A0A1L9RC74"/>
<evidence type="ECO:0000313" key="6">
    <source>
        <dbReference type="Proteomes" id="UP000184383"/>
    </source>
</evidence>
<dbReference type="Pfam" id="PF00069">
    <property type="entry name" value="Pkinase"/>
    <property type="match status" value="1"/>
</dbReference>
<dbReference type="RefSeq" id="XP_040686206.1">
    <property type="nucleotide sequence ID" value="XM_040838011.1"/>
</dbReference>
<dbReference type="InterPro" id="IPR051931">
    <property type="entry name" value="PAK3-like"/>
</dbReference>
<accession>A0A1L9RC74</accession>
<evidence type="ECO:0000256" key="1">
    <source>
        <dbReference type="ARBA" id="ARBA00008874"/>
    </source>
</evidence>
<keyword evidence="3" id="KW-0067">ATP-binding</keyword>
<reference evidence="6" key="1">
    <citation type="journal article" date="2017" name="Genome Biol.">
        <title>Comparative genomics reveals high biological diversity and specific adaptations in the industrially and medically important fungal genus Aspergillus.</title>
        <authorList>
            <person name="de Vries R.P."/>
            <person name="Riley R."/>
            <person name="Wiebenga A."/>
            <person name="Aguilar-Osorio G."/>
            <person name="Amillis S."/>
            <person name="Uchima C.A."/>
            <person name="Anderluh G."/>
            <person name="Asadollahi M."/>
            <person name="Askin M."/>
            <person name="Barry K."/>
            <person name="Battaglia E."/>
            <person name="Bayram O."/>
            <person name="Benocci T."/>
            <person name="Braus-Stromeyer S.A."/>
            <person name="Caldana C."/>
            <person name="Canovas D."/>
            <person name="Cerqueira G.C."/>
            <person name="Chen F."/>
            <person name="Chen W."/>
            <person name="Choi C."/>
            <person name="Clum A."/>
            <person name="Dos Santos R.A."/>
            <person name="Damasio A.R."/>
            <person name="Diallinas G."/>
            <person name="Emri T."/>
            <person name="Fekete E."/>
            <person name="Flipphi M."/>
            <person name="Freyberg S."/>
            <person name="Gallo A."/>
            <person name="Gournas C."/>
            <person name="Habgood R."/>
            <person name="Hainaut M."/>
            <person name="Harispe M.L."/>
            <person name="Henrissat B."/>
            <person name="Hilden K.S."/>
            <person name="Hope R."/>
            <person name="Hossain A."/>
            <person name="Karabika E."/>
            <person name="Karaffa L."/>
            <person name="Karanyi Z."/>
            <person name="Krasevec N."/>
            <person name="Kuo A."/>
            <person name="Kusch H."/>
            <person name="LaButti K."/>
            <person name="Lagendijk E.L."/>
            <person name="Lapidus A."/>
            <person name="Levasseur A."/>
            <person name="Lindquist E."/>
            <person name="Lipzen A."/>
            <person name="Logrieco A.F."/>
            <person name="MacCabe A."/>
            <person name="Maekelae M.R."/>
            <person name="Malavazi I."/>
            <person name="Melin P."/>
            <person name="Meyer V."/>
            <person name="Mielnichuk N."/>
            <person name="Miskei M."/>
            <person name="Molnar A.P."/>
            <person name="Mule G."/>
            <person name="Ngan C.Y."/>
            <person name="Orejas M."/>
            <person name="Orosz E."/>
            <person name="Ouedraogo J.P."/>
            <person name="Overkamp K.M."/>
            <person name="Park H.-S."/>
            <person name="Perrone G."/>
            <person name="Piumi F."/>
            <person name="Punt P.J."/>
            <person name="Ram A.F."/>
            <person name="Ramon A."/>
            <person name="Rauscher S."/>
            <person name="Record E."/>
            <person name="Riano-Pachon D.M."/>
            <person name="Robert V."/>
            <person name="Roehrig J."/>
            <person name="Ruller R."/>
            <person name="Salamov A."/>
            <person name="Salih N.S."/>
            <person name="Samson R.A."/>
            <person name="Sandor E."/>
            <person name="Sanguinetti M."/>
            <person name="Schuetze T."/>
            <person name="Sepcic K."/>
            <person name="Shelest E."/>
            <person name="Sherlock G."/>
            <person name="Sophianopoulou V."/>
            <person name="Squina F.M."/>
            <person name="Sun H."/>
            <person name="Susca A."/>
            <person name="Todd R.B."/>
            <person name="Tsang A."/>
            <person name="Unkles S.E."/>
            <person name="van de Wiele N."/>
            <person name="van Rossen-Uffink D."/>
            <person name="Oliveira J.V."/>
            <person name="Vesth T.C."/>
            <person name="Visser J."/>
            <person name="Yu J.-H."/>
            <person name="Zhou M."/>
            <person name="Andersen M.R."/>
            <person name="Archer D.B."/>
            <person name="Baker S.E."/>
            <person name="Benoit I."/>
            <person name="Brakhage A.A."/>
            <person name="Braus G.H."/>
            <person name="Fischer R."/>
            <person name="Frisvad J.C."/>
            <person name="Goldman G.H."/>
            <person name="Houbraken J."/>
            <person name="Oakley B."/>
            <person name="Pocsi I."/>
            <person name="Scazzocchio C."/>
            <person name="Seiboth B."/>
            <person name="vanKuyk P.A."/>
            <person name="Wortman J."/>
            <person name="Dyer P.S."/>
            <person name="Grigoriev I.V."/>
        </authorList>
    </citation>
    <scope>NUCLEOTIDE SEQUENCE [LARGE SCALE GENOMIC DNA]</scope>
    <source>
        <strain evidence="6">DTO 134E9</strain>
    </source>
</reference>
<protein>
    <recommendedName>
        <fullName evidence="4">Protein kinase domain-containing protein</fullName>
    </recommendedName>
</protein>
<dbReference type="InterPro" id="IPR000719">
    <property type="entry name" value="Prot_kinase_dom"/>
</dbReference>
<evidence type="ECO:0000256" key="2">
    <source>
        <dbReference type="ARBA" id="ARBA00022741"/>
    </source>
</evidence>
<gene>
    <name evidence="5" type="ORF">ASPWEDRAFT_54104</name>
</gene>
<dbReference type="OrthoDB" id="5979581at2759"/>
<evidence type="ECO:0000259" key="4">
    <source>
        <dbReference type="PROSITE" id="PS50011"/>
    </source>
</evidence>
<dbReference type="PROSITE" id="PS50011">
    <property type="entry name" value="PROTEIN_KINASE_DOM"/>
    <property type="match status" value="1"/>
</dbReference>
<dbReference type="PROSITE" id="PS00108">
    <property type="entry name" value="PROTEIN_KINASE_ST"/>
    <property type="match status" value="1"/>
</dbReference>
<proteinExistence type="inferred from homology"/>
<dbReference type="GO" id="GO:0004672">
    <property type="term" value="F:protein kinase activity"/>
    <property type="evidence" value="ECO:0007669"/>
    <property type="project" value="InterPro"/>
</dbReference>
<dbReference type="AlphaFoldDB" id="A0A1L9RC74"/>
<evidence type="ECO:0000256" key="3">
    <source>
        <dbReference type="ARBA" id="ARBA00022840"/>
    </source>
</evidence>
<keyword evidence="6" id="KW-1185">Reference proteome</keyword>
<dbReference type="GO" id="GO:0005524">
    <property type="term" value="F:ATP binding"/>
    <property type="evidence" value="ECO:0007669"/>
    <property type="project" value="UniProtKB-KW"/>
</dbReference>
<dbReference type="PANTHER" id="PTHR45832">
    <property type="entry name" value="SERINE/THREONINE-PROTEIN KINASE SAMKA-RELATED-RELATED"/>
    <property type="match status" value="1"/>
</dbReference>
<dbReference type="SUPFAM" id="SSF56112">
    <property type="entry name" value="Protein kinase-like (PK-like)"/>
    <property type="match status" value="1"/>
</dbReference>
<evidence type="ECO:0000313" key="5">
    <source>
        <dbReference type="EMBL" id="OJJ32529.1"/>
    </source>
</evidence>
<dbReference type="InterPro" id="IPR011009">
    <property type="entry name" value="Kinase-like_dom_sf"/>
</dbReference>
<keyword evidence="2" id="KW-0547">Nucleotide-binding</keyword>